<proteinExistence type="predicted"/>
<dbReference type="AlphaFoldDB" id="A0AAJ5W0U2"/>
<feature type="transmembrane region" description="Helical" evidence="1">
    <location>
        <begin position="12"/>
        <end position="40"/>
    </location>
</feature>
<dbReference type="EMBL" id="CP119321">
    <property type="protein sequence ID" value="WEK12929.1"/>
    <property type="molecule type" value="Genomic_DNA"/>
</dbReference>
<keyword evidence="1" id="KW-0812">Transmembrane</keyword>
<protein>
    <submittedName>
        <fullName evidence="2">Uncharacterized protein</fullName>
    </submittedName>
</protein>
<evidence type="ECO:0000313" key="2">
    <source>
        <dbReference type="EMBL" id="WEK12929.1"/>
    </source>
</evidence>
<evidence type="ECO:0000256" key="1">
    <source>
        <dbReference type="SAM" id="Phobius"/>
    </source>
</evidence>
<name>A0AAJ5W0U2_9MICO</name>
<sequence>MAEKPGARGAWNLVGAIVSSVAATVLVVAAVAMVVLWSAQGMMPWSGDSAGFMFWWVAPLIGLIGVSLFAVGSSYAKQWRSRRMP</sequence>
<organism evidence="2 3">
    <name type="scientific">Candidatus Microbacterium phytovorans</name>
    <dbReference type="NCBI Taxonomy" id="3121374"/>
    <lineage>
        <taxon>Bacteria</taxon>
        <taxon>Bacillati</taxon>
        <taxon>Actinomycetota</taxon>
        <taxon>Actinomycetes</taxon>
        <taxon>Micrococcales</taxon>
        <taxon>Microbacteriaceae</taxon>
        <taxon>Microbacterium</taxon>
    </lineage>
</organism>
<keyword evidence="1" id="KW-1133">Transmembrane helix</keyword>
<evidence type="ECO:0000313" key="3">
    <source>
        <dbReference type="Proteomes" id="UP001213972"/>
    </source>
</evidence>
<reference evidence="2" key="1">
    <citation type="submission" date="2023-03" db="EMBL/GenBank/DDBJ databases">
        <title>Andean soil-derived lignocellulolytic bacterial consortium as a source of novel taxa and putative plastic-active enzymes.</title>
        <authorList>
            <person name="Diaz-Garcia L."/>
            <person name="Chuvochina M."/>
            <person name="Feuerriegel G."/>
            <person name="Bunk B."/>
            <person name="Sproer C."/>
            <person name="Streit W.R."/>
            <person name="Rodriguez L.M."/>
            <person name="Overmann J."/>
            <person name="Jimenez D.J."/>
        </authorList>
    </citation>
    <scope>NUCLEOTIDE SEQUENCE</scope>
    <source>
        <strain evidence="2">MAG 4610</strain>
    </source>
</reference>
<keyword evidence="1" id="KW-0472">Membrane</keyword>
<accession>A0AAJ5W0U2</accession>
<feature type="transmembrane region" description="Helical" evidence="1">
    <location>
        <begin position="52"/>
        <end position="76"/>
    </location>
</feature>
<dbReference type="Proteomes" id="UP001213972">
    <property type="component" value="Chromosome"/>
</dbReference>
<gene>
    <name evidence="2" type="ORF">P0Y48_10705</name>
</gene>